<dbReference type="InterPro" id="IPR038581">
    <property type="entry name" value="ODC_AZ_sf"/>
</dbReference>
<dbReference type="GO" id="GO:0045732">
    <property type="term" value="P:positive regulation of protein catabolic process"/>
    <property type="evidence" value="ECO:0007669"/>
    <property type="project" value="TreeGrafter"/>
</dbReference>
<dbReference type="PROSITE" id="PS01337">
    <property type="entry name" value="ODC_AZ"/>
    <property type="match status" value="1"/>
</dbReference>
<comment type="similarity">
    <text evidence="1">Belongs to the ODC antizyme family.</text>
</comment>
<dbReference type="Pfam" id="PF02100">
    <property type="entry name" value="ODC_AZ"/>
    <property type="match status" value="1"/>
</dbReference>
<evidence type="ECO:0000256" key="1">
    <source>
        <dbReference type="ARBA" id="ARBA00008796"/>
    </source>
</evidence>
<dbReference type="PANTHER" id="PTHR10279">
    <property type="entry name" value="ORNITHINE DECARBOXYLASE ANTIZYME"/>
    <property type="match status" value="1"/>
</dbReference>
<dbReference type="AlphaFoldDB" id="A0A814KJC6"/>
<reference evidence="5" key="1">
    <citation type="submission" date="2021-02" db="EMBL/GenBank/DDBJ databases">
        <authorList>
            <person name="Nowell W R."/>
        </authorList>
    </citation>
    <scope>NUCLEOTIDE SEQUENCE</scope>
    <source>
        <strain evidence="5">Ploen Becks lab</strain>
    </source>
</reference>
<accession>A0A814KJC6</accession>
<name>A0A814KJC6_9BILA</name>
<keyword evidence="6" id="KW-1185">Reference proteome</keyword>
<comment type="caution">
    <text evidence="5">The sequence shown here is derived from an EMBL/GenBank/DDBJ whole genome shotgun (WGS) entry which is preliminary data.</text>
</comment>
<dbReference type="EMBL" id="CAJNOC010005363">
    <property type="protein sequence ID" value="CAF1050303.1"/>
    <property type="molecule type" value="Genomic_DNA"/>
</dbReference>
<feature type="region of interest" description="Disordered" evidence="4">
    <location>
        <begin position="91"/>
        <end position="129"/>
    </location>
</feature>
<feature type="compositionally biased region" description="Low complexity" evidence="4">
    <location>
        <begin position="105"/>
        <end position="123"/>
    </location>
</feature>
<sequence>MINLNSNYNSSIFKSISNSLSLELPTIESSMISQPKHLCIRLATGPHTADKHSIQHHDDDDDVLCVNSEGGIISGSVGNLNKFIMPHRKSTVTTPSSMHKFRKQSSSSSDSSTSADSSESTCSLNENSSINQRNSSEFIDFDEIADNPDSLLLSFKCPLSHAKEVEWKTLLVNGTLYVDVPVSILPEGSRDSFISLLEFAEEKLECEKVFVCFKRNRPDRQALMRVFMFLGFSVVPPDSKEVPQNDDILSMVYNIQ</sequence>
<evidence type="ECO:0000256" key="2">
    <source>
        <dbReference type="ARBA" id="ARBA00017712"/>
    </source>
</evidence>
<dbReference type="GO" id="GO:0008073">
    <property type="term" value="F:ornithine decarboxylase inhibitor activity"/>
    <property type="evidence" value="ECO:0007669"/>
    <property type="project" value="InterPro"/>
</dbReference>
<dbReference type="Gene3D" id="3.40.630.60">
    <property type="match status" value="1"/>
</dbReference>
<proteinExistence type="inferred from homology"/>
<organism evidence="5 6">
    <name type="scientific">Brachionus calyciflorus</name>
    <dbReference type="NCBI Taxonomy" id="104777"/>
    <lineage>
        <taxon>Eukaryota</taxon>
        <taxon>Metazoa</taxon>
        <taxon>Spiralia</taxon>
        <taxon>Gnathifera</taxon>
        <taxon>Rotifera</taxon>
        <taxon>Eurotatoria</taxon>
        <taxon>Monogononta</taxon>
        <taxon>Pseudotrocha</taxon>
        <taxon>Ploima</taxon>
        <taxon>Brachionidae</taxon>
        <taxon>Brachionus</taxon>
    </lineage>
</organism>
<protein>
    <recommendedName>
        <fullName evidence="2">Ornithine decarboxylase antizyme</fullName>
    </recommendedName>
</protein>
<dbReference type="PANTHER" id="PTHR10279:SF10">
    <property type="entry name" value="ORNITHINE DECARBOXYLASE ANTIZYME"/>
    <property type="match status" value="1"/>
</dbReference>
<dbReference type="InterPro" id="IPR002993">
    <property type="entry name" value="ODC_AZ"/>
</dbReference>
<evidence type="ECO:0000256" key="4">
    <source>
        <dbReference type="SAM" id="MobiDB-lite"/>
    </source>
</evidence>
<dbReference type="SUPFAM" id="SSF55729">
    <property type="entry name" value="Acyl-CoA N-acyltransferases (Nat)"/>
    <property type="match status" value="1"/>
</dbReference>
<gene>
    <name evidence="5" type="ORF">OXX778_LOCUS18794</name>
</gene>
<keyword evidence="3" id="KW-0688">Ribosomal frameshifting</keyword>
<evidence type="ECO:0000313" key="5">
    <source>
        <dbReference type="EMBL" id="CAF1050303.1"/>
    </source>
</evidence>
<dbReference type="GO" id="GO:0005737">
    <property type="term" value="C:cytoplasm"/>
    <property type="evidence" value="ECO:0007669"/>
    <property type="project" value="TreeGrafter"/>
</dbReference>
<dbReference type="OrthoDB" id="5959761at2759"/>
<evidence type="ECO:0000313" key="6">
    <source>
        <dbReference type="Proteomes" id="UP000663879"/>
    </source>
</evidence>
<dbReference type="Proteomes" id="UP000663879">
    <property type="component" value="Unassembled WGS sequence"/>
</dbReference>
<dbReference type="GO" id="GO:0075523">
    <property type="term" value="P:viral translational frameshifting"/>
    <property type="evidence" value="ECO:0007669"/>
    <property type="project" value="UniProtKB-KW"/>
</dbReference>
<dbReference type="GO" id="GO:0005634">
    <property type="term" value="C:nucleus"/>
    <property type="evidence" value="ECO:0007669"/>
    <property type="project" value="TreeGrafter"/>
</dbReference>
<evidence type="ECO:0000256" key="3">
    <source>
        <dbReference type="ARBA" id="ARBA00022758"/>
    </source>
</evidence>
<dbReference type="InterPro" id="IPR016181">
    <property type="entry name" value="Acyl_CoA_acyltransferase"/>
</dbReference>